<organism evidence="1">
    <name type="scientific">Salmonella enterica subsp. salamae serovar 58:a:-</name>
    <dbReference type="NCBI Taxonomy" id="1967623"/>
    <lineage>
        <taxon>Bacteria</taxon>
        <taxon>Pseudomonadati</taxon>
        <taxon>Pseudomonadota</taxon>
        <taxon>Gammaproteobacteria</taxon>
        <taxon>Enterobacterales</taxon>
        <taxon>Enterobacteriaceae</taxon>
        <taxon>Salmonella</taxon>
    </lineage>
</organism>
<proteinExistence type="predicted"/>
<dbReference type="AlphaFoldDB" id="A0A701QXR0"/>
<protein>
    <submittedName>
        <fullName evidence="1">Uncharacterized protein</fullName>
    </submittedName>
</protein>
<name>A0A701QXR0_SALER</name>
<reference evidence="1" key="2">
    <citation type="submission" date="2018-07" db="EMBL/GenBank/DDBJ databases">
        <authorList>
            <consortium name="NCBI Pathogen Detection Project"/>
        </authorList>
    </citation>
    <scope>NUCLEOTIDE SEQUENCE</scope>
    <source>
        <strain evidence="1">6308-69</strain>
    </source>
</reference>
<sequence>MQILRLAKQEMQQVGPQLELLGDLRINLVVVLPEVGHQETKHLFIARLFIVLIKMKLSIKKLQEFFVMEEGE</sequence>
<reference evidence="1" key="1">
    <citation type="journal article" date="2018" name="Genome Biol.">
        <title>SKESA: strategic k-mer extension for scrupulous assemblies.</title>
        <authorList>
            <person name="Souvorov A."/>
            <person name="Agarwala R."/>
            <person name="Lipman D.J."/>
        </authorList>
    </citation>
    <scope>NUCLEOTIDE SEQUENCE</scope>
    <source>
        <strain evidence="1">6308-69</strain>
    </source>
</reference>
<dbReference type="EMBL" id="DAAMFG010000024">
    <property type="protein sequence ID" value="HAC6414473.1"/>
    <property type="molecule type" value="Genomic_DNA"/>
</dbReference>
<evidence type="ECO:0000313" key="1">
    <source>
        <dbReference type="EMBL" id="HAC6414473.1"/>
    </source>
</evidence>
<comment type="caution">
    <text evidence="1">The sequence shown here is derived from an EMBL/GenBank/DDBJ whole genome shotgun (WGS) entry which is preliminary data.</text>
</comment>
<accession>A0A701QXR0</accession>
<gene>
    <name evidence="1" type="ORF">G0B15_20640</name>
</gene>